<dbReference type="AlphaFoldDB" id="A0A941IS17"/>
<evidence type="ECO:0000313" key="3">
    <source>
        <dbReference type="Proteomes" id="UP000675781"/>
    </source>
</evidence>
<feature type="region of interest" description="Disordered" evidence="1">
    <location>
        <begin position="1"/>
        <end position="31"/>
    </location>
</feature>
<dbReference type="RefSeq" id="WP_212528983.1">
    <property type="nucleotide sequence ID" value="NZ_JAGSOG010000059.1"/>
</dbReference>
<comment type="caution">
    <text evidence="2">The sequence shown here is derived from an EMBL/GenBank/DDBJ whole genome shotgun (WGS) entry which is preliminary data.</text>
</comment>
<name>A0A941IS17_9ACTN</name>
<sequence length="105" mass="11166">MAPLEDVVPVKTSPAVVEPEHVGEVEERDEVEEAEEIAEEALAFGSEDPRIARTATAHAANTLVWTIHRRRENRRRDAFVAGGVAGLSAGYGSASDDPVSGISDA</sequence>
<evidence type="ECO:0000313" key="2">
    <source>
        <dbReference type="EMBL" id="MBR7834463.1"/>
    </source>
</evidence>
<dbReference type="Proteomes" id="UP000675781">
    <property type="component" value="Unassembled WGS sequence"/>
</dbReference>
<gene>
    <name evidence="2" type="ORF">KDL01_14405</name>
</gene>
<proteinExistence type="predicted"/>
<reference evidence="2" key="1">
    <citation type="submission" date="2021-04" db="EMBL/GenBank/DDBJ databases">
        <title>Genome based classification of Actinospica acidithermotolerans sp. nov., an actinobacterium isolated from an Indonesian hot spring.</title>
        <authorList>
            <person name="Kusuma A.B."/>
            <person name="Putra K.E."/>
            <person name="Nafisah S."/>
            <person name="Loh J."/>
            <person name="Nouioui I."/>
            <person name="Goodfellow M."/>
        </authorList>
    </citation>
    <scope>NUCLEOTIDE SEQUENCE</scope>
    <source>
        <strain evidence="2">CSCA 57</strain>
    </source>
</reference>
<protein>
    <submittedName>
        <fullName evidence="2">Uncharacterized protein</fullName>
    </submittedName>
</protein>
<dbReference type="EMBL" id="JAGSOG010000059">
    <property type="protein sequence ID" value="MBR7834463.1"/>
    <property type="molecule type" value="Genomic_DNA"/>
</dbReference>
<evidence type="ECO:0000256" key="1">
    <source>
        <dbReference type="SAM" id="MobiDB-lite"/>
    </source>
</evidence>
<organism evidence="2 3">
    <name type="scientific">Actinospica durhamensis</name>
    <dbReference type="NCBI Taxonomy" id="1508375"/>
    <lineage>
        <taxon>Bacteria</taxon>
        <taxon>Bacillati</taxon>
        <taxon>Actinomycetota</taxon>
        <taxon>Actinomycetes</taxon>
        <taxon>Catenulisporales</taxon>
        <taxon>Actinospicaceae</taxon>
        <taxon>Actinospica</taxon>
    </lineage>
</organism>
<keyword evidence="3" id="KW-1185">Reference proteome</keyword>
<accession>A0A941IS17</accession>